<sequence length="511" mass="54985">MHSLSANASMLLAFSTLAYGQSTDTDFASACNGLASSLTFDNATISSTTFVEAGTNLTFPNNPATCTRPFQIVPADICRVVLKVATSSRSSVSIEGWLPSTSNWTGRVLSTGNGGISGCIQYEDLAYGSSLGFAAYGSNGGHDGMTGVEFLNNEDVVADFAWRALHTTANVAKQLTPQVYDGKDYTKSYYLGCSTGGRQGFKSAQSYPEDFDGIVAGAPALAFNNLTSWSGTFYQLFQRAGPEGFPPPAKWPAIDAALLAQCDALDGSTDGIIENTNLCNAIFRPEALICGPSPANASECISGLQAATIRDLFSPTYGLDGSLIFPPLPAAPGVAGTAYSFYAPEPFLYTVDWFKYAVYNNSNFNAAGLTLDDFSYAWNLDRRPDYQPFNSERYYNFVSRTMNLTSDELDSFYRWYRISGMGHCAGGEGAWSIGQGLGPEQSVDEANGNVLMAVVKWVEEGVAPDVIVGTKYKEADPASDANAKPPQVDYTRAHCRYPLRNVFEGGQWRCV</sequence>
<dbReference type="RefSeq" id="XP_018002644.1">
    <property type="nucleotide sequence ID" value="XM_018141838.1"/>
</dbReference>
<evidence type="ECO:0000256" key="5">
    <source>
        <dbReference type="ARBA" id="ARBA00022729"/>
    </source>
</evidence>
<evidence type="ECO:0000256" key="6">
    <source>
        <dbReference type="ARBA" id="ARBA00022801"/>
    </source>
</evidence>
<reference evidence="11 12" key="1">
    <citation type="submission" date="2015-06" db="EMBL/GenBank/DDBJ databases">
        <title>Draft genome of the ant-associated black yeast Phialophora attae CBS 131958.</title>
        <authorList>
            <person name="Moreno L.F."/>
            <person name="Stielow B.J."/>
            <person name="de Hoog S."/>
            <person name="Vicente V.A."/>
            <person name="Weiss V.A."/>
            <person name="de Vries M."/>
            <person name="Cruz L.M."/>
            <person name="Souza E.M."/>
        </authorList>
    </citation>
    <scope>NUCLEOTIDE SEQUENCE [LARGE SCALE GENOMIC DNA]</scope>
    <source>
        <strain evidence="11 12">CBS 131958</strain>
    </source>
</reference>
<dbReference type="VEuPathDB" id="FungiDB:AB675_1910"/>
<keyword evidence="7" id="KW-0106">Calcium</keyword>
<dbReference type="Proteomes" id="UP000038010">
    <property type="component" value="Unassembled WGS sequence"/>
</dbReference>
<dbReference type="OrthoDB" id="3039123at2759"/>
<dbReference type="SUPFAM" id="SSF53474">
    <property type="entry name" value="alpha/beta-Hydrolases"/>
    <property type="match status" value="1"/>
</dbReference>
<comment type="caution">
    <text evidence="11">The sequence shown here is derived from an EMBL/GenBank/DDBJ whole genome shotgun (WGS) entry which is preliminary data.</text>
</comment>
<dbReference type="GO" id="GO:0045493">
    <property type="term" value="P:xylan catabolic process"/>
    <property type="evidence" value="ECO:0007669"/>
    <property type="project" value="UniProtKB-KW"/>
</dbReference>
<proteinExistence type="inferred from homology"/>
<dbReference type="EC" id="3.1.1.-" evidence="10"/>
<keyword evidence="4" id="KW-0479">Metal-binding</keyword>
<comment type="similarity">
    <text evidence="1 10">Belongs to the tannase family.</text>
</comment>
<dbReference type="EMBL" id="LFJN01000006">
    <property type="protein sequence ID" value="KPI42681.1"/>
    <property type="molecule type" value="Genomic_DNA"/>
</dbReference>
<keyword evidence="3" id="KW-0624">Polysaccharide degradation</keyword>
<dbReference type="GeneID" id="28733717"/>
<dbReference type="PANTHER" id="PTHR33938">
    <property type="entry name" value="FERULOYL ESTERASE B-RELATED"/>
    <property type="match status" value="1"/>
</dbReference>
<protein>
    <recommendedName>
        <fullName evidence="10">Carboxylic ester hydrolase</fullName>
        <ecNumber evidence="10">3.1.1.-</ecNumber>
    </recommendedName>
</protein>
<dbReference type="PANTHER" id="PTHR33938:SF15">
    <property type="entry name" value="FERULOYL ESTERASE B-RELATED"/>
    <property type="match status" value="1"/>
</dbReference>
<dbReference type="Pfam" id="PF07519">
    <property type="entry name" value="Tannase"/>
    <property type="match status" value="2"/>
</dbReference>
<dbReference type="GO" id="GO:0046872">
    <property type="term" value="F:metal ion binding"/>
    <property type="evidence" value="ECO:0007669"/>
    <property type="project" value="UniProtKB-KW"/>
</dbReference>
<gene>
    <name evidence="11" type="ORF">AB675_1910</name>
</gene>
<evidence type="ECO:0000313" key="11">
    <source>
        <dbReference type="EMBL" id="KPI42681.1"/>
    </source>
</evidence>
<keyword evidence="3" id="KW-0858">Xylan degradation</keyword>
<dbReference type="AlphaFoldDB" id="A0A0N0NPF2"/>
<keyword evidence="5 10" id="KW-0732">Signal</keyword>
<evidence type="ECO:0000256" key="4">
    <source>
        <dbReference type="ARBA" id="ARBA00022723"/>
    </source>
</evidence>
<comment type="catalytic activity">
    <reaction evidence="9">
        <text>feruloyl-polysaccharide + H2O = ferulate + polysaccharide.</text>
        <dbReference type="EC" id="3.1.1.73"/>
    </reaction>
</comment>
<accession>A0A0N0NPF2</accession>
<keyword evidence="8" id="KW-1015">Disulfide bond</keyword>
<keyword evidence="2" id="KW-0719">Serine esterase</keyword>
<evidence type="ECO:0000256" key="2">
    <source>
        <dbReference type="ARBA" id="ARBA00022487"/>
    </source>
</evidence>
<keyword evidence="12" id="KW-1185">Reference proteome</keyword>
<feature type="signal peptide" evidence="10">
    <location>
        <begin position="1"/>
        <end position="20"/>
    </location>
</feature>
<dbReference type="InterPro" id="IPR029058">
    <property type="entry name" value="AB_hydrolase_fold"/>
</dbReference>
<keyword evidence="6 10" id="KW-0378">Hydrolase</keyword>
<evidence type="ECO:0000256" key="10">
    <source>
        <dbReference type="RuleBase" id="RU361238"/>
    </source>
</evidence>
<evidence type="ECO:0000256" key="9">
    <source>
        <dbReference type="ARBA" id="ARBA00034075"/>
    </source>
</evidence>
<evidence type="ECO:0000256" key="3">
    <source>
        <dbReference type="ARBA" id="ARBA00022651"/>
    </source>
</evidence>
<name>A0A0N0NPF2_9EURO</name>
<evidence type="ECO:0000256" key="7">
    <source>
        <dbReference type="ARBA" id="ARBA00022837"/>
    </source>
</evidence>
<dbReference type="GO" id="GO:0030600">
    <property type="term" value="F:feruloyl esterase activity"/>
    <property type="evidence" value="ECO:0007669"/>
    <property type="project" value="UniProtKB-EC"/>
</dbReference>
<evidence type="ECO:0000256" key="8">
    <source>
        <dbReference type="ARBA" id="ARBA00023157"/>
    </source>
</evidence>
<keyword evidence="3" id="KW-0119">Carbohydrate metabolism</keyword>
<evidence type="ECO:0000313" key="12">
    <source>
        <dbReference type="Proteomes" id="UP000038010"/>
    </source>
</evidence>
<feature type="chain" id="PRO_5005732744" description="Carboxylic ester hydrolase" evidence="10">
    <location>
        <begin position="21"/>
        <end position="511"/>
    </location>
</feature>
<evidence type="ECO:0000256" key="1">
    <source>
        <dbReference type="ARBA" id="ARBA00006249"/>
    </source>
</evidence>
<dbReference type="InterPro" id="IPR011118">
    <property type="entry name" value="Tannase/feruloyl_esterase"/>
</dbReference>
<organism evidence="11 12">
    <name type="scientific">Cyphellophora attinorum</name>
    <dbReference type="NCBI Taxonomy" id="1664694"/>
    <lineage>
        <taxon>Eukaryota</taxon>
        <taxon>Fungi</taxon>
        <taxon>Dikarya</taxon>
        <taxon>Ascomycota</taxon>
        <taxon>Pezizomycotina</taxon>
        <taxon>Eurotiomycetes</taxon>
        <taxon>Chaetothyriomycetidae</taxon>
        <taxon>Chaetothyriales</taxon>
        <taxon>Cyphellophoraceae</taxon>
        <taxon>Cyphellophora</taxon>
    </lineage>
</organism>